<dbReference type="PANTHER" id="PTHR43877:SF1">
    <property type="entry name" value="ACETYLTRANSFERASE"/>
    <property type="match status" value="1"/>
</dbReference>
<sequence>MADDSLGDKLRAMADHRGLKLVKSRRRKPGTGDYGKFGLTDMAGKPLLGIGEKELTASPEDIEDYLRAGATSTWKASADSTPERPASKKKPESVDQEEEDAPPAIRPRARRTSRTRAGKQDPVREKAASGRAVQASRTASRNLEVDEPVTSARRSRSAPPAPAPPEPELRIWAGKSADAAALAPLLAQLAHIDIDELAIARHLEAARKAQGGMAVAEYGDLVGFCAWAVLHTVQHGAIGRITLLLVDERRRRRGVATGLLEAATTALRKAGCKRLEVMSDIEIANAHGFFRALKFEQTSYRFARDIDLAD</sequence>
<feature type="compositionally biased region" description="Basic and acidic residues" evidence="3">
    <location>
        <begin position="81"/>
        <end position="93"/>
    </location>
</feature>
<dbReference type="InterPro" id="IPR000182">
    <property type="entry name" value="GNAT_dom"/>
</dbReference>
<keyword evidence="2" id="KW-0012">Acyltransferase</keyword>
<feature type="domain" description="N-acetyltransferase" evidence="4">
    <location>
        <begin position="169"/>
        <end position="310"/>
    </location>
</feature>
<keyword evidence="6" id="KW-1185">Reference proteome</keyword>
<feature type="region of interest" description="Disordered" evidence="3">
    <location>
        <begin position="68"/>
        <end position="168"/>
    </location>
</feature>
<feature type="compositionally biased region" description="Basic residues" evidence="3">
    <location>
        <begin position="107"/>
        <end position="117"/>
    </location>
</feature>
<feature type="compositionally biased region" description="Polar residues" evidence="3">
    <location>
        <begin position="70"/>
        <end position="80"/>
    </location>
</feature>
<gene>
    <name evidence="5" type="ORF">SBA_ch1_27830</name>
</gene>
<dbReference type="EMBL" id="AP018817">
    <property type="protein sequence ID" value="BBF70583.1"/>
    <property type="molecule type" value="Genomic_DNA"/>
</dbReference>
<accession>A0ABN5WE73</accession>
<evidence type="ECO:0000259" key="4">
    <source>
        <dbReference type="PROSITE" id="PS51186"/>
    </source>
</evidence>
<dbReference type="Gene3D" id="3.40.630.30">
    <property type="match status" value="1"/>
</dbReference>
<feature type="compositionally biased region" description="Basic residues" evidence="3">
    <location>
        <begin position="19"/>
        <end position="29"/>
    </location>
</feature>
<dbReference type="InterPro" id="IPR016181">
    <property type="entry name" value="Acyl_CoA_acyltransferase"/>
</dbReference>
<proteinExistence type="predicted"/>
<dbReference type="CDD" id="cd04301">
    <property type="entry name" value="NAT_SF"/>
    <property type="match status" value="1"/>
</dbReference>
<evidence type="ECO:0000256" key="1">
    <source>
        <dbReference type="ARBA" id="ARBA00022679"/>
    </source>
</evidence>
<evidence type="ECO:0000313" key="5">
    <source>
        <dbReference type="EMBL" id="BBF70583.1"/>
    </source>
</evidence>
<dbReference type="Proteomes" id="UP001059971">
    <property type="component" value="Chromosome 1"/>
</dbReference>
<dbReference type="RefSeq" id="WP_261934879.1">
    <property type="nucleotide sequence ID" value="NZ_AP018817.1"/>
</dbReference>
<reference evidence="5" key="1">
    <citation type="submission" date="2018-07" db="EMBL/GenBank/DDBJ databases">
        <title>Complete genome sequence of Sphingomonas bisphenolicum strain AO1, a bisphenol A degradative bacterium isolated from Japanese farm field.</title>
        <authorList>
            <person name="Murakami M."/>
            <person name="Koh M."/>
            <person name="Koba S."/>
            <person name="Matsumura Y."/>
        </authorList>
    </citation>
    <scope>NUCLEOTIDE SEQUENCE</scope>
    <source>
        <strain evidence="5">AO1</strain>
    </source>
</reference>
<dbReference type="InterPro" id="IPR050832">
    <property type="entry name" value="Bact_Acetyltransf"/>
</dbReference>
<dbReference type="PROSITE" id="PS51186">
    <property type="entry name" value="GNAT"/>
    <property type="match status" value="1"/>
</dbReference>
<dbReference type="PANTHER" id="PTHR43877">
    <property type="entry name" value="AMINOALKYLPHOSPHONATE N-ACETYLTRANSFERASE-RELATED-RELATED"/>
    <property type="match status" value="1"/>
</dbReference>
<dbReference type="Pfam" id="PF00583">
    <property type="entry name" value="Acetyltransf_1"/>
    <property type="match status" value="1"/>
</dbReference>
<dbReference type="SUPFAM" id="SSF55729">
    <property type="entry name" value="Acyl-CoA N-acyltransferases (Nat)"/>
    <property type="match status" value="1"/>
</dbReference>
<feature type="compositionally biased region" description="Basic and acidic residues" evidence="3">
    <location>
        <begin position="118"/>
        <end position="128"/>
    </location>
</feature>
<feature type="region of interest" description="Disordered" evidence="3">
    <location>
        <begin position="15"/>
        <end position="43"/>
    </location>
</feature>
<evidence type="ECO:0000256" key="3">
    <source>
        <dbReference type="SAM" id="MobiDB-lite"/>
    </source>
</evidence>
<keyword evidence="1" id="KW-0808">Transferase</keyword>
<protein>
    <recommendedName>
        <fullName evidence="4">N-acetyltransferase domain-containing protein</fullName>
    </recommendedName>
</protein>
<evidence type="ECO:0000313" key="6">
    <source>
        <dbReference type="Proteomes" id="UP001059971"/>
    </source>
</evidence>
<evidence type="ECO:0000256" key="2">
    <source>
        <dbReference type="ARBA" id="ARBA00023315"/>
    </source>
</evidence>
<organism evidence="5 6">
    <name type="scientific">Sphingomonas bisphenolicum</name>
    <dbReference type="NCBI Taxonomy" id="296544"/>
    <lineage>
        <taxon>Bacteria</taxon>
        <taxon>Pseudomonadati</taxon>
        <taxon>Pseudomonadota</taxon>
        <taxon>Alphaproteobacteria</taxon>
        <taxon>Sphingomonadales</taxon>
        <taxon>Sphingomonadaceae</taxon>
        <taxon>Sphingomonas</taxon>
    </lineage>
</organism>
<name>A0ABN5WE73_9SPHN</name>